<dbReference type="Gene3D" id="2.40.160.10">
    <property type="entry name" value="Porin"/>
    <property type="match status" value="1"/>
</dbReference>
<dbReference type="SUPFAM" id="SSF56935">
    <property type="entry name" value="Porins"/>
    <property type="match status" value="1"/>
</dbReference>
<organism evidence="2 3">
    <name type="scientific">Kordiimonas lipolytica</name>
    <dbReference type="NCBI Taxonomy" id="1662421"/>
    <lineage>
        <taxon>Bacteria</taxon>
        <taxon>Pseudomonadati</taxon>
        <taxon>Pseudomonadota</taxon>
        <taxon>Alphaproteobacteria</taxon>
        <taxon>Kordiimonadales</taxon>
        <taxon>Kordiimonadaceae</taxon>
        <taxon>Kordiimonas</taxon>
    </lineage>
</organism>
<dbReference type="Proteomes" id="UP001595776">
    <property type="component" value="Unassembled WGS sequence"/>
</dbReference>
<accession>A0ABV8UFW0</accession>
<sequence>MKFTNDRKPLSSSAGIARRMFAAGLMATTAMTATVSVQATDDDKLGQILARLERLEQENAALKREVNALKQGGDAAGTQEVVVADASERKSASKDAGDILDVDVVSINSNLSYKMLDPTTNINRKQELLLEARRSGELADNTVTLGGAVTAIADYWHSNTENKFGYLMRHPTPNNQQQKDVSEAVIHSAQLSVTATLGDWITTYAEMLYDPEQSFGAGTITALGRNQVQLRKGYVIVGNLEKSPVYLTLGKMATPFGLTDTVNPFTASTVWHAFGGLAYGAKVTYADNGLNMSFEAVQGGAQFRSANVHNNGTTVPSKLNNYVIDANYTHEFGTDGFAMVGGSYQRGTAYCQPFPVVHFTACNEVNPAWAAYGQFKSGPFLVMGEFAKTTKEWPGTFNPTPPLDVFAASKVTSFGIGGKYSFAMNDKPTDLSLEFSSFISGPEGSPWRRQDQWVLGLAHFLSPSIKGFAELVRTNGYAPLNFISGGNQAPGTTHSDIDANSTGIIIGVNAAF</sequence>
<protein>
    <recommendedName>
        <fullName evidence="4">Porin</fullName>
    </recommendedName>
</protein>
<evidence type="ECO:0008006" key="4">
    <source>
        <dbReference type="Google" id="ProtNLM"/>
    </source>
</evidence>
<reference evidence="3" key="1">
    <citation type="journal article" date="2019" name="Int. J. Syst. Evol. Microbiol.">
        <title>The Global Catalogue of Microorganisms (GCM) 10K type strain sequencing project: providing services to taxonomists for standard genome sequencing and annotation.</title>
        <authorList>
            <consortium name="The Broad Institute Genomics Platform"/>
            <consortium name="The Broad Institute Genome Sequencing Center for Infectious Disease"/>
            <person name="Wu L."/>
            <person name="Ma J."/>
        </authorList>
    </citation>
    <scope>NUCLEOTIDE SEQUENCE [LARGE SCALE GENOMIC DNA]</scope>
    <source>
        <strain evidence="3">CGMCC 1.15304</strain>
    </source>
</reference>
<dbReference type="EMBL" id="JBHSCR010000017">
    <property type="protein sequence ID" value="MFC4349363.1"/>
    <property type="molecule type" value="Genomic_DNA"/>
</dbReference>
<feature type="coiled-coil region" evidence="1">
    <location>
        <begin position="45"/>
        <end position="72"/>
    </location>
</feature>
<keyword evidence="3" id="KW-1185">Reference proteome</keyword>
<evidence type="ECO:0000313" key="2">
    <source>
        <dbReference type="EMBL" id="MFC4349363.1"/>
    </source>
</evidence>
<proteinExistence type="predicted"/>
<dbReference type="InterPro" id="IPR023614">
    <property type="entry name" value="Porin_dom_sf"/>
</dbReference>
<name>A0ABV8UFW0_9PROT</name>
<gene>
    <name evidence="2" type="ORF">ACFO5Q_16040</name>
</gene>
<dbReference type="RefSeq" id="WP_156431922.1">
    <property type="nucleotide sequence ID" value="NZ_JBHSCR010000017.1"/>
</dbReference>
<evidence type="ECO:0000313" key="3">
    <source>
        <dbReference type="Proteomes" id="UP001595776"/>
    </source>
</evidence>
<keyword evidence="1" id="KW-0175">Coiled coil</keyword>
<comment type="caution">
    <text evidence="2">The sequence shown here is derived from an EMBL/GenBank/DDBJ whole genome shotgun (WGS) entry which is preliminary data.</text>
</comment>
<evidence type="ECO:0000256" key="1">
    <source>
        <dbReference type="SAM" id="Coils"/>
    </source>
</evidence>